<reference evidence="1 2" key="1">
    <citation type="submission" date="2018-08" db="EMBL/GenBank/DDBJ databases">
        <title>A genome reference for cultivated species of the human gut microbiota.</title>
        <authorList>
            <person name="Zou Y."/>
            <person name="Xue W."/>
            <person name="Luo G."/>
        </authorList>
    </citation>
    <scope>NUCLEOTIDE SEQUENCE [LARGE SCALE GENOMIC DNA]</scope>
    <source>
        <strain evidence="1 2">TF08-14</strain>
    </source>
</reference>
<accession>A0A3E4QT40</accession>
<evidence type="ECO:0000313" key="1">
    <source>
        <dbReference type="EMBL" id="RGL10375.1"/>
    </source>
</evidence>
<sequence length="68" mass="6881">MSPIDIVLLVLIGAAFVAVLVRAKRKGTCGDCSSSGSCSGHCSSKQKSCCPAVKGVGAVEKELSRGVK</sequence>
<gene>
    <name evidence="1" type="ORF">DXC81_04900</name>
</gene>
<dbReference type="Proteomes" id="UP000260943">
    <property type="component" value="Unassembled WGS sequence"/>
</dbReference>
<name>A0A3E4QT40_9ACTN</name>
<organism evidence="1 2">
    <name type="scientific">Collinsella tanakaei</name>
    <dbReference type="NCBI Taxonomy" id="626935"/>
    <lineage>
        <taxon>Bacteria</taxon>
        <taxon>Bacillati</taxon>
        <taxon>Actinomycetota</taxon>
        <taxon>Coriobacteriia</taxon>
        <taxon>Coriobacteriales</taxon>
        <taxon>Coriobacteriaceae</taxon>
        <taxon>Collinsella</taxon>
    </lineage>
</organism>
<dbReference type="EMBL" id="QSRJ01000005">
    <property type="protein sequence ID" value="RGL10375.1"/>
    <property type="molecule type" value="Genomic_DNA"/>
</dbReference>
<protein>
    <recommendedName>
        <fullName evidence="3">FeoB-associated Cys-rich membrane protein</fullName>
    </recommendedName>
</protein>
<comment type="caution">
    <text evidence="1">The sequence shown here is derived from an EMBL/GenBank/DDBJ whole genome shotgun (WGS) entry which is preliminary data.</text>
</comment>
<dbReference type="AlphaFoldDB" id="A0A3E4QT40"/>
<evidence type="ECO:0008006" key="3">
    <source>
        <dbReference type="Google" id="ProtNLM"/>
    </source>
</evidence>
<dbReference type="RefSeq" id="WP_117679444.1">
    <property type="nucleotide sequence ID" value="NZ_QSRJ01000005.1"/>
</dbReference>
<proteinExistence type="predicted"/>
<evidence type="ECO:0000313" key="2">
    <source>
        <dbReference type="Proteomes" id="UP000260943"/>
    </source>
</evidence>